<evidence type="ECO:0000313" key="10">
    <source>
        <dbReference type="Proteomes" id="UP000054558"/>
    </source>
</evidence>
<dbReference type="CDD" id="cd05904">
    <property type="entry name" value="4CL"/>
    <property type="match status" value="1"/>
</dbReference>
<dbReference type="InterPro" id="IPR042099">
    <property type="entry name" value="ANL_N_sf"/>
</dbReference>
<organism evidence="9 10">
    <name type="scientific">Klebsormidium nitens</name>
    <name type="common">Green alga</name>
    <name type="synonym">Ulothrix nitens</name>
    <dbReference type="NCBI Taxonomy" id="105231"/>
    <lineage>
        <taxon>Eukaryota</taxon>
        <taxon>Viridiplantae</taxon>
        <taxon>Streptophyta</taxon>
        <taxon>Klebsormidiophyceae</taxon>
        <taxon>Klebsormidiales</taxon>
        <taxon>Klebsormidiaceae</taxon>
        <taxon>Klebsormidium</taxon>
    </lineage>
</organism>
<dbReference type="STRING" id="105231.A0A1Y1HJD8"/>
<reference evidence="9 10" key="1">
    <citation type="journal article" date="2014" name="Nat. Commun.">
        <title>Klebsormidium flaccidum genome reveals primary factors for plant terrestrial adaptation.</title>
        <authorList>
            <person name="Hori K."/>
            <person name="Maruyama F."/>
            <person name="Fujisawa T."/>
            <person name="Togashi T."/>
            <person name="Yamamoto N."/>
            <person name="Seo M."/>
            <person name="Sato S."/>
            <person name="Yamada T."/>
            <person name="Mori H."/>
            <person name="Tajima N."/>
            <person name="Moriyama T."/>
            <person name="Ikeuchi M."/>
            <person name="Watanabe M."/>
            <person name="Wada H."/>
            <person name="Kobayashi K."/>
            <person name="Saito M."/>
            <person name="Masuda T."/>
            <person name="Sasaki-Sekimoto Y."/>
            <person name="Mashiguchi K."/>
            <person name="Awai K."/>
            <person name="Shimojima M."/>
            <person name="Masuda S."/>
            <person name="Iwai M."/>
            <person name="Nobusawa T."/>
            <person name="Narise T."/>
            <person name="Kondo S."/>
            <person name="Saito H."/>
            <person name="Sato R."/>
            <person name="Murakawa M."/>
            <person name="Ihara Y."/>
            <person name="Oshima-Yamada Y."/>
            <person name="Ohtaka K."/>
            <person name="Satoh M."/>
            <person name="Sonobe K."/>
            <person name="Ishii M."/>
            <person name="Ohtani R."/>
            <person name="Kanamori-Sato M."/>
            <person name="Honoki R."/>
            <person name="Miyazaki D."/>
            <person name="Mochizuki H."/>
            <person name="Umetsu J."/>
            <person name="Higashi K."/>
            <person name="Shibata D."/>
            <person name="Kamiya Y."/>
            <person name="Sato N."/>
            <person name="Nakamura Y."/>
            <person name="Tabata S."/>
            <person name="Ida S."/>
            <person name="Kurokawa K."/>
            <person name="Ohta H."/>
        </authorList>
    </citation>
    <scope>NUCLEOTIDE SEQUENCE [LARGE SCALE GENOMIC DNA]</scope>
    <source>
        <strain evidence="9 10">NIES-2285</strain>
    </source>
</reference>
<dbReference type="InterPro" id="IPR000873">
    <property type="entry name" value="AMP-dep_synth/lig_dom"/>
</dbReference>
<keyword evidence="5" id="KW-0067">ATP-binding</keyword>
<dbReference type="Gene3D" id="3.40.50.12780">
    <property type="entry name" value="N-terminal domain of ligase-like"/>
    <property type="match status" value="1"/>
</dbReference>
<dbReference type="Pfam" id="PF00501">
    <property type="entry name" value="AMP-binding"/>
    <property type="match status" value="1"/>
</dbReference>
<dbReference type="FunFam" id="3.30.300.30:FF:000007">
    <property type="entry name" value="4-coumarate--CoA ligase 2"/>
    <property type="match status" value="1"/>
</dbReference>
<dbReference type="SUPFAM" id="SSF56801">
    <property type="entry name" value="Acetyl-CoA synthetase-like"/>
    <property type="match status" value="1"/>
</dbReference>
<evidence type="ECO:0000313" key="9">
    <source>
        <dbReference type="EMBL" id="GAQ78644.1"/>
    </source>
</evidence>
<comment type="catalytic activity">
    <reaction evidence="6">
        <text>(E)-4-coumarate + ATP + CoA = (E)-4-coumaroyl-CoA + AMP + diphosphate</text>
        <dbReference type="Rhea" id="RHEA:19641"/>
        <dbReference type="ChEBI" id="CHEBI:12876"/>
        <dbReference type="ChEBI" id="CHEBI:30616"/>
        <dbReference type="ChEBI" id="CHEBI:33019"/>
        <dbReference type="ChEBI" id="CHEBI:57287"/>
        <dbReference type="ChEBI" id="CHEBI:85008"/>
        <dbReference type="ChEBI" id="CHEBI:456215"/>
        <dbReference type="EC" id="6.2.1.12"/>
    </reaction>
    <physiologicalReaction direction="left-to-right" evidence="6">
        <dbReference type="Rhea" id="RHEA:19642"/>
    </physiologicalReaction>
</comment>
<evidence type="ECO:0000256" key="6">
    <source>
        <dbReference type="ARBA" id="ARBA00034252"/>
    </source>
</evidence>
<comment type="similarity">
    <text evidence="1">Belongs to the ATP-dependent AMP-binding enzyme family.</text>
</comment>
<dbReference type="PANTHER" id="PTHR24096">
    <property type="entry name" value="LONG-CHAIN-FATTY-ACID--COA LIGASE"/>
    <property type="match status" value="1"/>
</dbReference>
<keyword evidence="4" id="KW-0547">Nucleotide-binding</keyword>
<dbReference type="Pfam" id="PF13193">
    <property type="entry name" value="AMP-binding_C"/>
    <property type="match status" value="1"/>
</dbReference>
<evidence type="ECO:0000259" key="7">
    <source>
        <dbReference type="Pfam" id="PF00501"/>
    </source>
</evidence>
<dbReference type="AlphaFoldDB" id="A0A1Y1HJD8"/>
<protein>
    <recommendedName>
        <fullName evidence="2">4-coumarate--CoA ligase</fullName>
        <ecNumber evidence="2">6.2.1.12</ecNumber>
    </recommendedName>
</protein>
<keyword evidence="3 9" id="KW-0436">Ligase</keyword>
<dbReference type="OMA" id="FYNCFGQ"/>
<dbReference type="Gene3D" id="3.30.300.30">
    <property type="match status" value="1"/>
</dbReference>
<evidence type="ECO:0000256" key="5">
    <source>
        <dbReference type="ARBA" id="ARBA00022840"/>
    </source>
</evidence>
<evidence type="ECO:0000256" key="2">
    <source>
        <dbReference type="ARBA" id="ARBA00012959"/>
    </source>
</evidence>
<evidence type="ECO:0000256" key="4">
    <source>
        <dbReference type="ARBA" id="ARBA00022741"/>
    </source>
</evidence>
<feature type="domain" description="AMP-binding enzyme C-terminal" evidence="8">
    <location>
        <begin position="446"/>
        <end position="521"/>
    </location>
</feature>
<dbReference type="Proteomes" id="UP000054558">
    <property type="component" value="Unassembled WGS sequence"/>
</dbReference>
<proteinExistence type="inferred from homology"/>
<evidence type="ECO:0000259" key="8">
    <source>
        <dbReference type="Pfam" id="PF13193"/>
    </source>
</evidence>
<dbReference type="InterPro" id="IPR025110">
    <property type="entry name" value="AMP-bd_C"/>
</dbReference>
<keyword evidence="10" id="KW-1185">Reference proteome</keyword>
<dbReference type="InterPro" id="IPR020845">
    <property type="entry name" value="AMP-binding_CS"/>
</dbReference>
<dbReference type="FunFam" id="3.40.50.12780:FF:000003">
    <property type="entry name" value="Long-chain-fatty-acid--CoA ligase FadD"/>
    <property type="match status" value="1"/>
</dbReference>
<evidence type="ECO:0000256" key="1">
    <source>
        <dbReference type="ARBA" id="ARBA00006432"/>
    </source>
</evidence>
<dbReference type="InterPro" id="IPR045851">
    <property type="entry name" value="AMP-bd_C_sf"/>
</dbReference>
<dbReference type="PROSITE" id="PS00455">
    <property type="entry name" value="AMP_BINDING"/>
    <property type="match status" value="1"/>
</dbReference>
<dbReference type="EC" id="6.2.1.12" evidence="2"/>
<dbReference type="EMBL" id="DF236965">
    <property type="protein sequence ID" value="GAQ78644.1"/>
    <property type="molecule type" value="Genomic_DNA"/>
</dbReference>
<dbReference type="GO" id="GO:0016207">
    <property type="term" value="F:4-coumarate-CoA ligase activity"/>
    <property type="evidence" value="ECO:0007669"/>
    <property type="project" value="UniProtKB-EC"/>
</dbReference>
<dbReference type="GO" id="GO:0016405">
    <property type="term" value="F:CoA-ligase activity"/>
    <property type="evidence" value="ECO:0000318"/>
    <property type="project" value="GO_Central"/>
</dbReference>
<dbReference type="GO" id="GO:0005524">
    <property type="term" value="F:ATP binding"/>
    <property type="evidence" value="ECO:0007669"/>
    <property type="project" value="UniProtKB-KW"/>
</dbReference>
<accession>A0A1Y1HJD8</accession>
<sequence>MTTSEEFIFRSALPDADIPNVSLPEYINTCIARHADLDAAAYIDGPTGRTYTYKQLTELVRRVAAGLTERGIVQRDVVMILAPNLPEYAIAFLGIASIGAVITTCNPMYGAMEIGKQLDDSKAKLIFTIEALLPTLEKAGVTLPVVCFGSAPGGTIPFEELIKADPWKAPTVFIHPEDTLALPYSSGTTGVAKGVELTHRNLVANLVQSVGGPVPVMHFQPHDVTLGLLPFFHIYGMTTLILSPLVKCIPLVVMPKFDLVEMLELIQKYKISFANLVPPVILALAKHPVIDKYDLSSMRGIMSGAAPLGKELQQAAAKRLNVTVAQGYGMTESSPITLVTRNVSARPMECTPGSAGSVVINTEAKIRDPETGKSLPPNQRGELCIRGPQVMKGYLNKPEETAATIDKDGWLLTGDIAFINERGEIFVVDRVKELIKYKGFQVPPAELEALLVDHPAIVDAAVIGIPDEEAGELPMGFIQVAEGKTITEDDVKEYVAKLVVHYKKLRAVEFVEKVPKTASGKILRKELRAMVAARSGKSKL</sequence>
<evidence type="ECO:0000256" key="3">
    <source>
        <dbReference type="ARBA" id="ARBA00022598"/>
    </source>
</evidence>
<dbReference type="OrthoDB" id="10253869at2759"/>
<feature type="domain" description="AMP-dependent synthetase/ligase" evidence="7">
    <location>
        <begin position="38"/>
        <end position="395"/>
    </location>
</feature>
<name>A0A1Y1HJD8_KLENI</name>
<dbReference type="PANTHER" id="PTHR24096:SF149">
    <property type="entry name" value="AMP-BINDING DOMAIN-CONTAINING PROTEIN-RELATED"/>
    <property type="match status" value="1"/>
</dbReference>
<gene>
    <name evidence="9" type="ORF">KFL_000160470</name>
</gene>